<accession>A0A0J6SR82</accession>
<dbReference type="Gene3D" id="3.10.450.530">
    <property type="entry name" value="Ribonuclease toxin, BrnT, of type II toxin-antitoxin system"/>
    <property type="match status" value="1"/>
</dbReference>
<reference evidence="1 2" key="1">
    <citation type="submission" date="2015-03" db="EMBL/GenBank/DDBJ databases">
        <title>Genome sequencing of Methylobacterium tarhaniae DSM 25844.</title>
        <authorList>
            <person name="Chaudhry V."/>
            <person name="Patil P.B."/>
        </authorList>
    </citation>
    <scope>NUCLEOTIDE SEQUENCE [LARGE SCALE GENOMIC DNA]</scope>
    <source>
        <strain evidence="1 2">DSM 25844</strain>
    </source>
</reference>
<dbReference type="RefSeq" id="WP_048452432.1">
    <property type="nucleotide sequence ID" value="NZ_LABZ01000130.1"/>
</dbReference>
<dbReference type="Proteomes" id="UP000036449">
    <property type="component" value="Unassembled WGS sequence"/>
</dbReference>
<gene>
    <name evidence="1" type="ORF">VQ03_18885</name>
</gene>
<name>A0A0J6SR82_9HYPH</name>
<dbReference type="InterPro" id="IPR007460">
    <property type="entry name" value="BrnT_toxin"/>
</dbReference>
<dbReference type="PATRIC" id="fig|1187852.3.peg.1170"/>
<dbReference type="InterPro" id="IPR038573">
    <property type="entry name" value="BrnT_sf"/>
</dbReference>
<dbReference type="AlphaFoldDB" id="A0A0J6SR82"/>
<sequence>MRFEWDPAKARSNIAKHGVSFDAAMAVWDDPLHVIVPDRIEAGEQRWHALGMVGAVTILVVDHTYPDPNDDYTIRIIGARRATIHERRRYEQDGA</sequence>
<evidence type="ECO:0000313" key="2">
    <source>
        <dbReference type="Proteomes" id="UP000036449"/>
    </source>
</evidence>
<keyword evidence="2" id="KW-1185">Reference proteome</keyword>
<comment type="caution">
    <text evidence="1">The sequence shown here is derived from an EMBL/GenBank/DDBJ whole genome shotgun (WGS) entry which is preliminary data.</text>
</comment>
<evidence type="ECO:0000313" key="1">
    <source>
        <dbReference type="EMBL" id="KMO37755.1"/>
    </source>
</evidence>
<dbReference type="OrthoDB" id="839663at2"/>
<proteinExistence type="predicted"/>
<organism evidence="1 2">
    <name type="scientific">Methylobacterium tarhaniae</name>
    <dbReference type="NCBI Taxonomy" id="1187852"/>
    <lineage>
        <taxon>Bacteria</taxon>
        <taxon>Pseudomonadati</taxon>
        <taxon>Pseudomonadota</taxon>
        <taxon>Alphaproteobacteria</taxon>
        <taxon>Hyphomicrobiales</taxon>
        <taxon>Methylobacteriaceae</taxon>
        <taxon>Methylobacterium</taxon>
    </lineage>
</organism>
<dbReference type="Pfam" id="PF04365">
    <property type="entry name" value="BrnT_toxin"/>
    <property type="match status" value="1"/>
</dbReference>
<protein>
    <submittedName>
        <fullName evidence="1">Membrane protein</fullName>
    </submittedName>
</protein>
<dbReference type="EMBL" id="LABZ01000130">
    <property type="protein sequence ID" value="KMO37755.1"/>
    <property type="molecule type" value="Genomic_DNA"/>
</dbReference>